<reference evidence="3" key="1">
    <citation type="journal article" date="2019" name="Int. J. Syst. Evol. Microbiol.">
        <title>The Global Catalogue of Microorganisms (GCM) 10K type strain sequencing project: providing services to taxonomists for standard genome sequencing and annotation.</title>
        <authorList>
            <consortium name="The Broad Institute Genomics Platform"/>
            <consortium name="The Broad Institute Genome Sequencing Center for Infectious Disease"/>
            <person name="Wu L."/>
            <person name="Ma J."/>
        </authorList>
    </citation>
    <scope>NUCLEOTIDE SEQUENCE [LARGE SCALE GENOMIC DNA]</scope>
    <source>
        <strain evidence="3">JCM 11756</strain>
    </source>
</reference>
<sequence length="141" mass="15137">MRGRRLCGFTAGMSHSSPHPITPNPAVLLPAADHDRRARVAPAVATALLFFLGPAALFFGGLSPMATDACGPDNCSQALMTRLTLIDGAMFYGGLLTLGAWVTSWVLPWTHRWSMWRALVAALSLMPSLFVLMLVMSLPQG</sequence>
<comment type="caution">
    <text evidence="2">The sequence shown here is derived from an EMBL/GenBank/DDBJ whole genome shotgun (WGS) entry which is preliminary data.</text>
</comment>
<proteinExistence type="predicted"/>
<evidence type="ECO:0000313" key="3">
    <source>
        <dbReference type="Proteomes" id="UP001500973"/>
    </source>
</evidence>
<feature type="transmembrane region" description="Helical" evidence="1">
    <location>
        <begin position="115"/>
        <end position="138"/>
    </location>
</feature>
<evidence type="ECO:0008006" key="4">
    <source>
        <dbReference type="Google" id="ProtNLM"/>
    </source>
</evidence>
<keyword evidence="3" id="KW-1185">Reference proteome</keyword>
<dbReference type="Proteomes" id="UP001500973">
    <property type="component" value="Unassembled WGS sequence"/>
</dbReference>
<dbReference type="EMBL" id="BAAAIZ010000034">
    <property type="protein sequence ID" value="GAA1423558.1"/>
    <property type="molecule type" value="Genomic_DNA"/>
</dbReference>
<protein>
    <recommendedName>
        <fullName evidence="4">DUF2834 domain-containing protein</fullName>
    </recommendedName>
</protein>
<feature type="transmembrane region" description="Helical" evidence="1">
    <location>
        <begin position="40"/>
        <end position="62"/>
    </location>
</feature>
<name>A0ABP4JJI7_9ACTN</name>
<accession>A0ABP4JJI7</accession>
<gene>
    <name evidence="2" type="ORF">GCM10009601_26960</name>
</gene>
<organism evidence="2 3">
    <name type="scientific">Streptomyces thermospinosisporus</name>
    <dbReference type="NCBI Taxonomy" id="161482"/>
    <lineage>
        <taxon>Bacteria</taxon>
        <taxon>Bacillati</taxon>
        <taxon>Actinomycetota</taxon>
        <taxon>Actinomycetes</taxon>
        <taxon>Kitasatosporales</taxon>
        <taxon>Streptomycetaceae</taxon>
        <taxon>Streptomyces</taxon>
    </lineage>
</organism>
<evidence type="ECO:0000313" key="2">
    <source>
        <dbReference type="EMBL" id="GAA1423558.1"/>
    </source>
</evidence>
<evidence type="ECO:0000256" key="1">
    <source>
        <dbReference type="SAM" id="Phobius"/>
    </source>
</evidence>
<keyword evidence="1" id="KW-0472">Membrane</keyword>
<keyword evidence="1" id="KW-1133">Transmembrane helix</keyword>
<keyword evidence="1" id="KW-0812">Transmembrane</keyword>
<feature type="transmembrane region" description="Helical" evidence="1">
    <location>
        <begin position="83"/>
        <end position="103"/>
    </location>
</feature>